<evidence type="ECO:0000256" key="5">
    <source>
        <dbReference type="ARBA" id="ARBA00022776"/>
    </source>
</evidence>
<dbReference type="OrthoDB" id="331602at2759"/>
<feature type="compositionally biased region" description="Polar residues" evidence="9">
    <location>
        <begin position="7"/>
        <end position="25"/>
    </location>
</feature>
<feature type="coiled-coil region" evidence="8">
    <location>
        <begin position="41"/>
        <end position="178"/>
    </location>
</feature>
<organism evidence="10 11">
    <name type="scientific">Clathrospora elynae</name>
    <dbReference type="NCBI Taxonomy" id="706981"/>
    <lineage>
        <taxon>Eukaryota</taxon>
        <taxon>Fungi</taxon>
        <taxon>Dikarya</taxon>
        <taxon>Ascomycota</taxon>
        <taxon>Pezizomycotina</taxon>
        <taxon>Dothideomycetes</taxon>
        <taxon>Pleosporomycetidae</taxon>
        <taxon>Pleosporales</taxon>
        <taxon>Diademaceae</taxon>
        <taxon>Clathrospora</taxon>
    </lineage>
</organism>
<comment type="subcellular location">
    <subcellularLocation>
        <location evidence="1">Nucleus</location>
    </subcellularLocation>
</comment>
<dbReference type="GO" id="GO:0005635">
    <property type="term" value="C:nuclear envelope"/>
    <property type="evidence" value="ECO:0007669"/>
    <property type="project" value="TreeGrafter"/>
</dbReference>
<dbReference type="GO" id="GO:0007094">
    <property type="term" value="P:mitotic spindle assembly checkpoint signaling"/>
    <property type="evidence" value="ECO:0007669"/>
    <property type="project" value="InterPro"/>
</dbReference>
<evidence type="ECO:0000256" key="2">
    <source>
        <dbReference type="ARBA" id="ARBA00008029"/>
    </source>
</evidence>
<proteinExistence type="inferred from homology"/>
<evidence type="ECO:0000256" key="4">
    <source>
        <dbReference type="ARBA" id="ARBA00022618"/>
    </source>
</evidence>
<evidence type="ECO:0000256" key="1">
    <source>
        <dbReference type="ARBA" id="ARBA00004123"/>
    </source>
</evidence>
<protein>
    <recommendedName>
        <fullName evidence="3">Spindle assembly checkpoint component MAD1</fullName>
    </recommendedName>
</protein>
<keyword evidence="11" id="KW-1185">Reference proteome</keyword>
<dbReference type="InterPro" id="IPR008672">
    <property type="entry name" value="Mad1"/>
</dbReference>
<dbReference type="PANTHER" id="PTHR23168">
    <property type="entry name" value="MITOTIC SPINDLE ASSEMBLY CHECKPOINT PROTEIN MAD1 MITOTIC ARREST DEFICIENT-LIKE PROTEIN 1"/>
    <property type="match status" value="1"/>
</dbReference>
<keyword evidence="6" id="KW-0539">Nucleus</keyword>
<dbReference type="AlphaFoldDB" id="A0A6A5SV56"/>
<dbReference type="GO" id="GO:0051301">
    <property type="term" value="P:cell division"/>
    <property type="evidence" value="ECO:0007669"/>
    <property type="project" value="UniProtKB-KW"/>
</dbReference>
<keyword evidence="8" id="KW-0175">Coiled coil</keyword>
<evidence type="ECO:0000256" key="8">
    <source>
        <dbReference type="SAM" id="Coils"/>
    </source>
</evidence>
<feature type="coiled-coil region" evidence="8">
    <location>
        <begin position="455"/>
        <end position="482"/>
    </location>
</feature>
<evidence type="ECO:0000256" key="3">
    <source>
        <dbReference type="ARBA" id="ARBA00022019"/>
    </source>
</evidence>
<dbReference type="GO" id="GO:0051315">
    <property type="term" value="P:attachment of mitotic spindle microtubules to kinetochore"/>
    <property type="evidence" value="ECO:0007669"/>
    <property type="project" value="TreeGrafter"/>
</dbReference>
<dbReference type="GO" id="GO:0000776">
    <property type="term" value="C:kinetochore"/>
    <property type="evidence" value="ECO:0007669"/>
    <property type="project" value="TreeGrafter"/>
</dbReference>
<reference evidence="10" key="1">
    <citation type="journal article" date="2020" name="Stud. Mycol.">
        <title>101 Dothideomycetes genomes: a test case for predicting lifestyles and emergence of pathogens.</title>
        <authorList>
            <person name="Haridas S."/>
            <person name="Albert R."/>
            <person name="Binder M."/>
            <person name="Bloem J."/>
            <person name="Labutti K."/>
            <person name="Salamov A."/>
            <person name="Andreopoulos B."/>
            <person name="Baker S."/>
            <person name="Barry K."/>
            <person name="Bills G."/>
            <person name="Bluhm B."/>
            <person name="Cannon C."/>
            <person name="Castanera R."/>
            <person name="Culley D."/>
            <person name="Daum C."/>
            <person name="Ezra D."/>
            <person name="Gonzalez J."/>
            <person name="Henrissat B."/>
            <person name="Kuo A."/>
            <person name="Liang C."/>
            <person name="Lipzen A."/>
            <person name="Lutzoni F."/>
            <person name="Magnuson J."/>
            <person name="Mondo S."/>
            <person name="Nolan M."/>
            <person name="Ohm R."/>
            <person name="Pangilinan J."/>
            <person name="Park H.-J."/>
            <person name="Ramirez L."/>
            <person name="Alfaro M."/>
            <person name="Sun H."/>
            <person name="Tritt A."/>
            <person name="Yoshinaga Y."/>
            <person name="Zwiers L.-H."/>
            <person name="Turgeon B."/>
            <person name="Goodwin S."/>
            <person name="Spatafora J."/>
            <person name="Crous P."/>
            <person name="Grigoriev I."/>
        </authorList>
    </citation>
    <scope>NUCLEOTIDE SEQUENCE</scope>
    <source>
        <strain evidence="10">CBS 161.51</strain>
    </source>
</reference>
<keyword evidence="5" id="KW-0498">Mitosis</keyword>
<dbReference type="Proteomes" id="UP000800038">
    <property type="component" value="Unassembled WGS sequence"/>
</dbReference>
<dbReference type="Gene3D" id="1.20.5.170">
    <property type="match status" value="1"/>
</dbReference>
<feature type="region of interest" description="Disordered" evidence="9">
    <location>
        <begin position="339"/>
        <end position="369"/>
    </location>
</feature>
<dbReference type="EMBL" id="ML976034">
    <property type="protein sequence ID" value="KAF1942476.1"/>
    <property type="molecule type" value="Genomic_DNA"/>
</dbReference>
<accession>A0A6A5SV56</accession>
<dbReference type="Gene3D" id="3.30.457.60">
    <property type="match status" value="1"/>
</dbReference>
<keyword evidence="7" id="KW-0131">Cell cycle</keyword>
<dbReference type="Pfam" id="PF05557">
    <property type="entry name" value="MAD"/>
    <property type="match status" value="1"/>
</dbReference>
<evidence type="ECO:0000313" key="11">
    <source>
        <dbReference type="Proteomes" id="UP000800038"/>
    </source>
</evidence>
<dbReference type="Gene3D" id="6.10.250.90">
    <property type="match status" value="1"/>
</dbReference>
<dbReference type="PANTHER" id="PTHR23168:SF0">
    <property type="entry name" value="MITOTIC SPINDLE ASSEMBLY CHECKPOINT PROTEIN MAD1"/>
    <property type="match status" value="1"/>
</dbReference>
<evidence type="ECO:0000313" key="10">
    <source>
        <dbReference type="EMBL" id="KAF1942476.1"/>
    </source>
</evidence>
<dbReference type="GO" id="GO:0072686">
    <property type="term" value="C:mitotic spindle"/>
    <property type="evidence" value="ECO:0007669"/>
    <property type="project" value="TreeGrafter"/>
</dbReference>
<sequence>MRRTRSWPRTPSMKTSARSSTACGMSSTRRRTSQRQNEHRYNTLQTEHKTLKETVEEIQTDLQSKVSTLQATQKKLGQKEEEVGKMEAEILRLKAITGDAETLAVIKRELSDQVSHIKKLEALTREQNTELKQYRKQHKAIEIVEEEKRSLQTKLRMMDDLQRQLGEAEMRKQILEEERDSWTSYLETEAETHGRIQFETPQDLARAFIQERIERTDLLNRLGEIRPELTVKEATTQALEEEKAKLQGEIQQLKSSGDTSATSAADAKVRARLERQKTLVTKEVEFLRAQVKAFDDEEREMQPDTFDATKSERIKELEDLVDQYRKEIDALQKEFNSLEKPTSVAAGKKRPLDTDEDDERVGELRRKNRQLQDDLNTLQKKMKLVESEYKAQHSQLKKLKESSRTRVLELKSNPTADAEALKLSTVRTLREANAQLLAQLENNHPPPSTVPLATLDAAKDELDELRAQLTSSAKKIVRLKEIWTKKSLEFRDTVASTLGWNIDFMPNERFKVTSIYRPEDDEAENSIVFDGKNNTMKISGGEQSVFAGEIKGQVDYWVEGRKQIACLLAALTLEFWDKGPGAQTMMG</sequence>
<evidence type="ECO:0000256" key="7">
    <source>
        <dbReference type="ARBA" id="ARBA00023306"/>
    </source>
</evidence>
<evidence type="ECO:0000256" key="6">
    <source>
        <dbReference type="ARBA" id="ARBA00023242"/>
    </source>
</evidence>
<comment type="similarity">
    <text evidence="2">Belongs to the MAD1 family.</text>
</comment>
<evidence type="ECO:0000256" key="9">
    <source>
        <dbReference type="SAM" id="MobiDB-lite"/>
    </source>
</evidence>
<feature type="region of interest" description="Disordered" evidence="9">
    <location>
        <begin position="1"/>
        <end position="40"/>
    </location>
</feature>
<name>A0A6A5SV56_9PLEO</name>
<keyword evidence="4" id="KW-0132">Cell division</keyword>
<gene>
    <name evidence="10" type="ORF">EJ02DRAFT_164799</name>
</gene>